<dbReference type="AlphaFoldDB" id="A0A558RC40"/>
<evidence type="ECO:0000259" key="1">
    <source>
        <dbReference type="Pfam" id="PF13302"/>
    </source>
</evidence>
<dbReference type="Proteomes" id="UP000318681">
    <property type="component" value="Unassembled WGS sequence"/>
</dbReference>
<dbReference type="Pfam" id="PF13302">
    <property type="entry name" value="Acetyltransf_3"/>
    <property type="match status" value="1"/>
</dbReference>
<dbReference type="SUPFAM" id="SSF55729">
    <property type="entry name" value="Acyl-CoA N-acyltransferases (Nat)"/>
    <property type="match status" value="1"/>
</dbReference>
<accession>A0A558RC40</accession>
<dbReference type="OrthoDB" id="6293260at2"/>
<organism evidence="2 3">
    <name type="scientific">Alterirhizorhabdus solaris</name>
    <dbReference type="NCBI Taxonomy" id="2529389"/>
    <lineage>
        <taxon>Bacteria</taxon>
        <taxon>Pseudomonadati</taxon>
        <taxon>Pseudomonadota</taxon>
        <taxon>Alphaproteobacteria</taxon>
        <taxon>Sphingomonadales</taxon>
        <taxon>Rhizorhabdaceae</taxon>
        <taxon>Alterirhizorhabdus</taxon>
    </lineage>
</organism>
<dbReference type="GO" id="GO:0016747">
    <property type="term" value="F:acyltransferase activity, transferring groups other than amino-acyl groups"/>
    <property type="evidence" value="ECO:0007669"/>
    <property type="project" value="InterPro"/>
</dbReference>
<keyword evidence="3" id="KW-1185">Reference proteome</keyword>
<evidence type="ECO:0000313" key="2">
    <source>
        <dbReference type="EMBL" id="TVV76908.1"/>
    </source>
</evidence>
<protein>
    <submittedName>
        <fullName evidence="2">GNAT family N-acetyltransferase</fullName>
    </submittedName>
</protein>
<proteinExistence type="predicted"/>
<comment type="caution">
    <text evidence="2">The sequence shown here is derived from an EMBL/GenBank/DDBJ whole genome shotgun (WGS) entry which is preliminary data.</text>
</comment>
<sequence>MFAVIKKVSCRFVGETGIADFHRCIGHGFDDVGEAAWVFSSEVHGRGYAFEAADAAHRWFARQKGDSQTVCLIDPANGPSLAQAARLGYSPFW</sequence>
<reference evidence="2 3" key="1">
    <citation type="submission" date="2019-07" db="EMBL/GenBank/DDBJ databases">
        <title>Sphingomonas solaris sp. nov., isolated from a solar panel from Boston, Massachusetts.</title>
        <authorList>
            <person name="Tanner K."/>
            <person name="Pascual J."/>
            <person name="Mancuso C."/>
            <person name="Pereto J."/>
            <person name="Khalil A."/>
            <person name="Vilanova C."/>
        </authorList>
    </citation>
    <scope>NUCLEOTIDE SEQUENCE [LARGE SCALE GENOMIC DNA]</scope>
    <source>
        <strain evidence="2 3">R4DWN</strain>
    </source>
</reference>
<dbReference type="InterPro" id="IPR000182">
    <property type="entry name" value="GNAT_dom"/>
</dbReference>
<evidence type="ECO:0000313" key="3">
    <source>
        <dbReference type="Proteomes" id="UP000318681"/>
    </source>
</evidence>
<dbReference type="EMBL" id="VNIM01000005">
    <property type="protein sequence ID" value="TVV76908.1"/>
    <property type="molecule type" value="Genomic_DNA"/>
</dbReference>
<feature type="domain" description="N-acetyltransferase" evidence="1">
    <location>
        <begin position="3"/>
        <end position="89"/>
    </location>
</feature>
<gene>
    <name evidence="2" type="ORF">FOY91_02320</name>
</gene>
<name>A0A558RC40_9SPHN</name>
<dbReference type="InterPro" id="IPR016181">
    <property type="entry name" value="Acyl_CoA_acyltransferase"/>
</dbReference>
<dbReference type="RefSeq" id="WP_145147744.1">
    <property type="nucleotide sequence ID" value="NZ_VNIM01000005.1"/>
</dbReference>
<keyword evidence="2" id="KW-0808">Transferase</keyword>
<dbReference type="Gene3D" id="3.40.630.30">
    <property type="match status" value="1"/>
</dbReference>